<keyword evidence="2" id="KW-1185">Reference proteome</keyword>
<gene>
    <name evidence="1" type="ORF">EKG83_42135</name>
</gene>
<reference evidence="2" key="1">
    <citation type="journal article" date="2021" name="Curr. Microbiol.">
        <title>Complete genome of nocamycin-producing strain Saccharothrix syringae NRRL B-16468 reveals the biosynthetic potential for secondary metabolites.</title>
        <authorList>
            <person name="Mo X."/>
            <person name="Yang S."/>
        </authorList>
    </citation>
    <scope>NUCLEOTIDE SEQUENCE [LARGE SCALE GENOMIC DNA]</scope>
    <source>
        <strain evidence="2">ATCC 51364 / DSM 43886 / JCM 6844 / KCTC 9398 / NBRC 14523 / NRRL B-16468 / INA 2240</strain>
    </source>
</reference>
<dbReference type="EMBL" id="CP034550">
    <property type="protein sequence ID" value="QFZ23165.1"/>
    <property type="molecule type" value="Genomic_DNA"/>
</dbReference>
<organism evidence="1 2">
    <name type="scientific">Saccharothrix syringae</name>
    <name type="common">Nocardiopsis syringae</name>
    <dbReference type="NCBI Taxonomy" id="103733"/>
    <lineage>
        <taxon>Bacteria</taxon>
        <taxon>Bacillati</taxon>
        <taxon>Actinomycetota</taxon>
        <taxon>Actinomycetes</taxon>
        <taxon>Pseudonocardiales</taxon>
        <taxon>Pseudonocardiaceae</taxon>
        <taxon>Saccharothrix</taxon>
    </lineage>
</organism>
<dbReference type="Proteomes" id="UP000325787">
    <property type="component" value="Chromosome"/>
</dbReference>
<proteinExistence type="predicted"/>
<protein>
    <submittedName>
        <fullName evidence="1">Uncharacterized protein</fullName>
    </submittedName>
</protein>
<dbReference type="AlphaFoldDB" id="A0A5Q0HB49"/>
<name>A0A5Q0HB49_SACSY</name>
<evidence type="ECO:0000313" key="1">
    <source>
        <dbReference type="EMBL" id="QFZ23165.1"/>
    </source>
</evidence>
<accession>A0A5Q0HB49</accession>
<sequence length="85" mass="8972">MGLYMLLQTEEEAALAEHAQGHPSPVISSDARLALQIADREKGTQPVIRFARELAGAAPAFADRCEALATVVGTTPDDVAKAVNQ</sequence>
<evidence type="ECO:0000313" key="2">
    <source>
        <dbReference type="Proteomes" id="UP000325787"/>
    </source>
</evidence>
<dbReference type="KEGG" id="ssyi:EKG83_42135"/>